<dbReference type="FunFam" id="3.30.830.10:FF:000008">
    <property type="entry name" value="Mitochondrial-processing peptidase subunit beta"/>
    <property type="match status" value="1"/>
</dbReference>
<dbReference type="GO" id="GO:0006508">
    <property type="term" value="P:proteolysis"/>
    <property type="evidence" value="ECO:0007669"/>
    <property type="project" value="InterPro"/>
</dbReference>
<dbReference type="Proteomes" id="UP000183967">
    <property type="component" value="Unassembled WGS sequence"/>
</dbReference>
<dbReference type="InterPro" id="IPR011249">
    <property type="entry name" value="Metalloenz_LuxS/M16"/>
</dbReference>
<dbReference type="Pfam" id="PF05193">
    <property type="entry name" value="Peptidase_M16_C"/>
    <property type="match status" value="1"/>
</dbReference>
<dbReference type="InterPro" id="IPR001431">
    <property type="entry name" value="Pept_M16_Zn_BS"/>
</dbReference>
<name>A0A1M5UWF5_9FIRM</name>
<dbReference type="InterPro" id="IPR011765">
    <property type="entry name" value="Pept_M16_N"/>
</dbReference>
<feature type="domain" description="Peptidase M16 C-terminal" evidence="4">
    <location>
        <begin position="165"/>
        <end position="340"/>
    </location>
</feature>
<sequence>MFNKIVLENGLRIVTENIPYVKSVSIGIWIEIGSRFENQSNNGISHFIEHMLFKGTENRTAKQIAESIDSVGGQLNAFTSKEFTCFYAKVLDEHLPLAVDVLADMIFNSKFNEEDIIKEKNVVFEEINMYEDSPEDLVHDLICQTMFDGHPLAYPILGSSSILEKINKKNVLDYYKQYYTPNNTVISIAGNFDTDKTIELIYKYFSNWIPVKKEKDEQCPPMFYRRIMGKTKNTEQLHLCLGMKGVPQGTNEMYHLMVLNNIFGGSMSSRLFQKIREERGLAYSIYSYPSSYKDTGMFTIYVGLNPNYVSTVLQLITEEIDKIKNGGMTSDEIYKSKEQLKGNYILGLESTSSRMSSMGKSELLHGKIYRPKEILEMIDSVQREDVENIAKEVLDFNRLNISFVGDINNNQIESNFKKIIG</sequence>
<evidence type="ECO:0000259" key="3">
    <source>
        <dbReference type="Pfam" id="PF00675"/>
    </source>
</evidence>
<dbReference type="PANTHER" id="PTHR11851">
    <property type="entry name" value="METALLOPROTEASE"/>
    <property type="match status" value="1"/>
</dbReference>
<dbReference type="SUPFAM" id="SSF63411">
    <property type="entry name" value="LuxS/MPP-like metallohydrolase"/>
    <property type="match status" value="2"/>
</dbReference>
<dbReference type="Pfam" id="PF00675">
    <property type="entry name" value="Peptidase_M16"/>
    <property type="match status" value="1"/>
</dbReference>
<comment type="similarity">
    <text evidence="1 2">Belongs to the peptidase M16 family.</text>
</comment>
<dbReference type="GO" id="GO:0046872">
    <property type="term" value="F:metal ion binding"/>
    <property type="evidence" value="ECO:0007669"/>
    <property type="project" value="InterPro"/>
</dbReference>
<feature type="domain" description="Peptidase M16 N-terminal" evidence="3">
    <location>
        <begin position="12"/>
        <end position="158"/>
    </location>
</feature>
<dbReference type="RefSeq" id="WP_073196813.1">
    <property type="nucleotide sequence ID" value="NZ_FQXO01000043.1"/>
</dbReference>
<organism evidence="5 6">
    <name type="scientific">Caloranaerobacter azorensis DSM 13643</name>
    <dbReference type="NCBI Taxonomy" id="1121264"/>
    <lineage>
        <taxon>Bacteria</taxon>
        <taxon>Bacillati</taxon>
        <taxon>Bacillota</taxon>
        <taxon>Tissierellia</taxon>
        <taxon>Tissierellales</taxon>
        <taxon>Thermohalobacteraceae</taxon>
        <taxon>Caloranaerobacter</taxon>
    </lineage>
</organism>
<dbReference type="InterPro" id="IPR050361">
    <property type="entry name" value="MPP/UQCRC_Complex"/>
</dbReference>
<dbReference type="OrthoDB" id="9811314at2"/>
<evidence type="ECO:0000313" key="6">
    <source>
        <dbReference type="Proteomes" id="UP000183967"/>
    </source>
</evidence>
<gene>
    <name evidence="5" type="ORF">SAMN02745135_01615</name>
</gene>
<protein>
    <submittedName>
        <fullName evidence="5">Predicted Zn-dependent peptidase</fullName>
    </submittedName>
</protein>
<dbReference type="PANTHER" id="PTHR11851:SF49">
    <property type="entry name" value="MITOCHONDRIAL-PROCESSING PEPTIDASE SUBUNIT ALPHA"/>
    <property type="match status" value="1"/>
</dbReference>
<dbReference type="PROSITE" id="PS00143">
    <property type="entry name" value="INSULINASE"/>
    <property type="match status" value="1"/>
</dbReference>
<dbReference type="InterPro" id="IPR007863">
    <property type="entry name" value="Peptidase_M16_C"/>
</dbReference>
<dbReference type="EMBL" id="FQXO01000043">
    <property type="protein sequence ID" value="SHH67289.1"/>
    <property type="molecule type" value="Genomic_DNA"/>
</dbReference>
<evidence type="ECO:0000259" key="4">
    <source>
        <dbReference type="Pfam" id="PF05193"/>
    </source>
</evidence>
<keyword evidence="6" id="KW-1185">Reference proteome</keyword>
<evidence type="ECO:0000256" key="1">
    <source>
        <dbReference type="ARBA" id="ARBA00007261"/>
    </source>
</evidence>
<reference evidence="6" key="1">
    <citation type="submission" date="2016-11" db="EMBL/GenBank/DDBJ databases">
        <authorList>
            <person name="Varghese N."/>
            <person name="Submissions S."/>
        </authorList>
    </citation>
    <scope>NUCLEOTIDE SEQUENCE [LARGE SCALE GENOMIC DNA]</scope>
    <source>
        <strain evidence="6">DSM 13643</strain>
    </source>
</reference>
<accession>A0A1M5UWF5</accession>
<evidence type="ECO:0000256" key="2">
    <source>
        <dbReference type="RuleBase" id="RU004447"/>
    </source>
</evidence>
<dbReference type="AlphaFoldDB" id="A0A1M5UWF5"/>
<dbReference type="GO" id="GO:0004222">
    <property type="term" value="F:metalloendopeptidase activity"/>
    <property type="evidence" value="ECO:0007669"/>
    <property type="project" value="InterPro"/>
</dbReference>
<evidence type="ECO:0000313" key="5">
    <source>
        <dbReference type="EMBL" id="SHH67289.1"/>
    </source>
</evidence>
<dbReference type="Gene3D" id="3.30.830.10">
    <property type="entry name" value="Metalloenzyme, LuxS/M16 peptidase-like"/>
    <property type="match status" value="2"/>
</dbReference>
<proteinExistence type="inferred from homology"/>